<accession>A0A7C8ZSA2</accession>
<dbReference type="EMBL" id="GISG01163982">
    <property type="protein sequence ID" value="MBA4650194.1"/>
    <property type="molecule type" value="Transcribed_RNA"/>
</dbReference>
<reference evidence="2" key="1">
    <citation type="journal article" date="2013" name="J. Plant Res.">
        <title>Effect of fungi and light on seed germination of three Opuntia species from semiarid lands of central Mexico.</title>
        <authorList>
            <person name="Delgado-Sanchez P."/>
            <person name="Jimenez-Bremont J.F."/>
            <person name="Guerrero-Gonzalez Mde L."/>
            <person name="Flores J."/>
        </authorList>
    </citation>
    <scope>NUCLEOTIDE SEQUENCE</scope>
    <source>
        <tissue evidence="2">Cladode</tissue>
    </source>
</reference>
<organism evidence="2">
    <name type="scientific">Opuntia streptacantha</name>
    <name type="common">Prickly pear cactus</name>
    <name type="synonym">Opuntia cardona</name>
    <dbReference type="NCBI Taxonomy" id="393608"/>
    <lineage>
        <taxon>Eukaryota</taxon>
        <taxon>Viridiplantae</taxon>
        <taxon>Streptophyta</taxon>
        <taxon>Embryophyta</taxon>
        <taxon>Tracheophyta</taxon>
        <taxon>Spermatophyta</taxon>
        <taxon>Magnoliopsida</taxon>
        <taxon>eudicotyledons</taxon>
        <taxon>Gunneridae</taxon>
        <taxon>Pentapetalae</taxon>
        <taxon>Caryophyllales</taxon>
        <taxon>Cactineae</taxon>
        <taxon>Cactaceae</taxon>
        <taxon>Opuntioideae</taxon>
        <taxon>Opuntia</taxon>
    </lineage>
</organism>
<feature type="compositionally biased region" description="Basic residues" evidence="1">
    <location>
        <begin position="119"/>
        <end position="129"/>
    </location>
</feature>
<protein>
    <submittedName>
        <fullName evidence="2">Uncharacterized protein</fullName>
    </submittedName>
</protein>
<proteinExistence type="predicted"/>
<evidence type="ECO:0000256" key="1">
    <source>
        <dbReference type="SAM" id="MobiDB-lite"/>
    </source>
</evidence>
<name>A0A7C8ZSA2_OPUST</name>
<evidence type="ECO:0000313" key="2">
    <source>
        <dbReference type="EMBL" id="MBA4650194.1"/>
    </source>
</evidence>
<dbReference type="AlphaFoldDB" id="A0A7C8ZSA2"/>
<sequence length="129" mass="13499">MNLPVPGFKAANKKKATLSKTRGSISLIGTPVSMLSWASAPFPVIISPIKENANPSCANLPTNSSFAFVNPNRGPPSLRPKADLKLLPGGMTAFSRPVESSTNCPLSPNAPIAPSNVNRMKKSKRGSAS</sequence>
<reference evidence="2" key="2">
    <citation type="submission" date="2020-07" db="EMBL/GenBank/DDBJ databases">
        <authorList>
            <person name="Vera ALvarez R."/>
            <person name="Arias-Moreno D.M."/>
            <person name="Jimenez-Jacinto V."/>
            <person name="Jimenez-Bremont J.F."/>
            <person name="Swaminathan K."/>
            <person name="Moose S.P."/>
            <person name="Guerrero-Gonzalez M.L."/>
            <person name="Marino-Ramirez L."/>
            <person name="Landsman D."/>
            <person name="Rodriguez-Kessler M."/>
            <person name="Delgado-Sanchez P."/>
        </authorList>
    </citation>
    <scope>NUCLEOTIDE SEQUENCE</scope>
    <source>
        <tissue evidence="2">Cladode</tissue>
    </source>
</reference>
<feature type="region of interest" description="Disordered" evidence="1">
    <location>
        <begin position="96"/>
        <end position="129"/>
    </location>
</feature>